<organism evidence="3 4">
    <name type="scientific">Methylosinus trichosporium (strain ATCC 35070 / NCIMB 11131 / UNIQEM 75 / OB3b)</name>
    <dbReference type="NCBI Taxonomy" id="595536"/>
    <lineage>
        <taxon>Bacteria</taxon>
        <taxon>Pseudomonadati</taxon>
        <taxon>Pseudomonadota</taxon>
        <taxon>Alphaproteobacteria</taxon>
        <taxon>Hyphomicrobiales</taxon>
        <taxon>Methylocystaceae</taxon>
        <taxon>Methylosinus</taxon>
    </lineage>
</organism>
<dbReference type="Proteomes" id="UP000230709">
    <property type="component" value="Chromosome"/>
</dbReference>
<dbReference type="EMBL" id="CP023737">
    <property type="protein sequence ID" value="ATQ68149.1"/>
    <property type="molecule type" value="Genomic_DNA"/>
</dbReference>
<feature type="domain" description="DUF3739" evidence="2">
    <location>
        <begin position="2873"/>
        <end position="2985"/>
    </location>
</feature>
<evidence type="ECO:0000256" key="1">
    <source>
        <dbReference type="SAM" id="MobiDB-lite"/>
    </source>
</evidence>
<name>A0A2D2CZU9_METT3</name>
<gene>
    <name evidence="3" type="ORF">CQW49_09820</name>
</gene>
<evidence type="ECO:0000313" key="3">
    <source>
        <dbReference type="EMBL" id="ATQ68149.1"/>
    </source>
</evidence>
<proteinExistence type="predicted"/>
<dbReference type="KEGG" id="mtw:CQW49_09820"/>
<evidence type="ECO:0000313" key="4">
    <source>
        <dbReference type="Proteomes" id="UP000230709"/>
    </source>
</evidence>
<feature type="region of interest" description="Disordered" evidence="1">
    <location>
        <begin position="3034"/>
        <end position="3059"/>
    </location>
</feature>
<dbReference type="STRING" id="595536.GCA_000178815_03194"/>
<sequence length="3059" mass="304707">MLQAGVGNLGTSAARAAIATAQNASGEIVIPSSFFDGNEFGSYVLTSTVGDITVASGANVVLRQSNLSSSAFGAQTTAPSGARPRDFAPLGLAPDGLRKPVSLTLFDAGGLTPSGELSARPDSSQLGGLVVEAGASISTDSGASGPASISLVAANGPVTVLGSLTARSGAINLVNVGNGSFSPLSAGIQVPLQVETGVWVGAGATLDVSSLFVPDPRVTGYATGSLLDAGVITLVGGTNTTERQSAGAVVVAEGATLLLEGAVANIQTPGRTIPGAGPILLDRTIWSNGGALDIGGANLYFAGTVKAEGGARLAAGGSLTIGGAPAPALPGSISLSNLLDGSGLLKGPQLIVIGPDSRIGAALSGTAPETFFAQPGLPTGGYVGAGMLSASGFDSVSIFTNNGAIAFSGNIVVRVPGALTLSANYPSYYAYAPFVLLPEVEGLLPDGLDLSCPFSCSALPDASGATALLEAGYVRLVGNIQGGAPARPILSPSGGTLDIRAQWIDLQGTISFDNMQSVNLESAGAIRLLPQFYGGAYPDNWTDPHFTGALIAPGDLTLKAAEIFPASETQFLLAAGVAPDAIDAGFDTLTILPNGAPTAPLSVGGAIALEAPIIRQNGVLWAPLGNIVLGYDGDASKLPSTLAQTFGSLLVPAQSVTLGAGSLTSVSAAGLDLPYGYTVNGADWFFGPPSNGQTTRISADCAAAGVYCPPAKSISLLGADVSASAGATIDGSGGGDIYATEFIAGNGGSRNVLATYEPILDNPGHYASQYPDGRQVYALVPSYLASVAAFDPTFAAYPYYSGVAANPGSNLADVVPTSQLSSVKDLVTTATAPGTAIRIGAGGGVPAGTYVLMPGMYATLPGAYRVVQVAGDVNPAIPIAAGTADGSRYVSGSYVNLITGATDSRTSLFQIQPKSTWSQYTDIVVTPGARFFAEQAATANVSIPPLPVDGGVLVFSATNTLSFRSDNRFDAGVSDLSPEVTGASGQAQISAKNIYITDGSGVAPTDALVLDAEQISNLGIGSVLIGGTATSTTTGIKIDAVASKLEIHTPDRALNAPDLVLVVGSDAETGAPGALTVDAGSVVSGYGAAPTGAQRGYRLDGAGALLRVSAGAATGIAFSASSNQPASLFIGAGATIEGSNSLSLATRGSVTVDPSAALRARNYDLVSDLINIGGGESGLVLSASTLANFAGAETVELHSGSVINFFDAGGVTLGDLTRPIGLLTLDASGLSDQGGSTTIDAANVALVNLEGSGNFSGALSGANGRLAINASERVVVGDATAGASGFRLVDFGAVAVQAGSAIEFRGVAGSAPGLDADAADVTLTAPVVRAASGATQTLKTAGTLTLLSNGAPPAADPSDVGGALTLTARSIFDNGALQALSGKLKLDATSGDLVLAGGARFLASGSAVQILHQTEYAPGGSVTLLAENGNVQIDGGAEIDVSAVGPGYAGALDISASRTATLNGVFKGGAKYSDAGGRFSLAADALTAGGLANLLGAGFTRSFAVSLEHGDIVIGAGSTLTSQLVTLTANHGGVVVDGVIDANGPSGGLISLFGASRVQIGAAAQLLAASRLVTDPDDPGFANGAAQLVQTGGVITLGTTGTPSGSFNADGSQKITQSGAITVAAGAVLDVSGGSGVTDLTGPDGRPLVASNADGQVILRAPLLTDGTLASGHVNVQFAGTVRTREAAPSGPNSGVTLHAYETWSAADRRNFDGIVDPAGWYDSHGALVDGVFKDAAGATVATLTAGVLTGGLTHFDGTPYTLSDYLKYAYFAPTAPNLAHVRFYQQTLVDFVQNFPTANFSSLGGLPNFSARPEIVLANPNGDITVASNWNLGADGRQDPADPSHFVSCNGFCYRTAAGEPGVLTLRAGGNVNVHATIGDGFYETQDVFGGTGFNGLLVANLIANNPQLAGGIDASGNPIFEYNTTSAASLMQVASGNKGSFTFNIAAGAAESVDPGAVAAGASGSFILDGFTSYRNQDSNSAGARNPWPYFFIPNPTNNGQPIPIFVPTLLRTGAGSIAIAAAGDVILKEEDTYPVSLPIDPYGDVATVSVPIAGSIYTAGALVVTLPANFAAPTLPQIDQSQVNGLASTPAWSEGGGSVTVGAGGSIIGVSPAGVLPGTVDQATFSPYTYAGQAWNQWYYHQGLSNGSATPFSGSGTDCGASASCQTAAWVNIATFYGVGALGGGDVRLTAGEDIRDLSVSLPETLVVGGGGAAGTPIAGAATITFFGGGNLTARAGGDIDSGAFLVGRGAGLIEAGGSIQATPLAPGATNPFNRISLTSTFGGNVALLLAVQDGFVQALARGSATLAAIYDPASLPLTYDGGTVLNPSAPRFPSTIAGATSFAELPGNIGSAGVPTLLGNIFTTYGAESGVSLRSTSGDVTALGNGDSGIENYVPGTITNPGIAQIGGILLPATLDLAALRGDITISPGDVFFYNTTRTASRANIVPYPYPSPRGDGTITLAAGQSIIIDRTIQDYNALTMPDLATDSNQYVRFGFNINGVTGPDPANYISPMGVPLAALTRPLHLLGDGQSESPAVVAAGEDITGYFSLIKPAWIEAGHDVDIGFIGQNNSATDITSIAAGNDLGGQLALGAALDSYIYLYGPGALLLQAGRDIGPFQTSATANNTTAGVATLGDGSSVGGAVKPPSLNANFGLSVVPYLPRQSASIDVLFGVGPSLVHPDPLGWRTAIDQYVDPAHAGTGGVDLLAPIAAALGVSREEAWTAFRTASFQRQQLLLDRAFLVFLGEVAADYHNPASPYFGQYGRAYAAISTLFPAAYGYTDNAAGGSLGASTLVQTGRLALAQSVLETQLGGDIQIIGPGGGAILGTSAADALTPAQQGVLTLSGGSIRAFTDSSILLNQSRVFTLQGGDITLFSANGDISAGSGPKTYVSNPPITDLCDIDGVCSLNPSGLISGAGIGALVTLPGQDPTLSNVTLVAPHGTVDAGSAGIRVSGNLTIVAARIANAYNVQAGGAVAGLPTQSAPSSGALSATNSATAAQRQTVLPTQAGQNDQPSIILVEVLGYGGGSGEDAGGADAGSESQDARKRRGGAGAN</sequence>
<protein>
    <recommendedName>
        <fullName evidence="2">DUF3739 domain-containing protein</fullName>
    </recommendedName>
</protein>
<keyword evidence="4" id="KW-1185">Reference proteome</keyword>
<evidence type="ECO:0000259" key="2">
    <source>
        <dbReference type="Pfam" id="PF12545"/>
    </source>
</evidence>
<dbReference type="InterPro" id="IPR021026">
    <property type="entry name" value="Filamn_hemagglutn_DUF3739"/>
</dbReference>
<dbReference type="RefSeq" id="WP_099831773.1">
    <property type="nucleotide sequence ID" value="NZ_CP023737.1"/>
</dbReference>
<dbReference type="Pfam" id="PF12545">
    <property type="entry name" value="DUF3739"/>
    <property type="match status" value="1"/>
</dbReference>
<reference evidence="4" key="1">
    <citation type="submission" date="2017-10" db="EMBL/GenBank/DDBJ databases">
        <title>Completed PacBio SMRT sequence of Methylosinus trichosporium OB3b reveals presence of a third large plasmid.</title>
        <authorList>
            <person name="Charles T.C."/>
            <person name="Lynch M.D.J."/>
            <person name="Heil J.R."/>
            <person name="Cheng J."/>
        </authorList>
    </citation>
    <scope>NUCLEOTIDE SEQUENCE [LARGE SCALE GENOMIC DNA]</scope>
    <source>
        <strain evidence="4">OB3b</strain>
    </source>
</reference>
<feature type="compositionally biased region" description="Basic residues" evidence="1">
    <location>
        <begin position="3050"/>
        <end position="3059"/>
    </location>
</feature>
<accession>A0A2D2CZU9</accession>